<evidence type="ECO:0000256" key="1">
    <source>
        <dbReference type="SAM" id="MobiDB-lite"/>
    </source>
</evidence>
<accession>G4YEU0</accession>
<reference evidence="2 3" key="1">
    <citation type="journal article" date="2006" name="Science">
        <title>Phytophthora genome sequences uncover evolutionary origins and mechanisms of pathogenesis.</title>
        <authorList>
            <person name="Tyler B.M."/>
            <person name="Tripathy S."/>
            <person name="Zhang X."/>
            <person name="Dehal P."/>
            <person name="Jiang R.H."/>
            <person name="Aerts A."/>
            <person name="Arredondo F.D."/>
            <person name="Baxter L."/>
            <person name="Bensasson D."/>
            <person name="Beynon J.L."/>
            <person name="Chapman J."/>
            <person name="Damasceno C.M."/>
            <person name="Dorrance A.E."/>
            <person name="Dou D."/>
            <person name="Dickerman A.W."/>
            <person name="Dubchak I.L."/>
            <person name="Garbelotto M."/>
            <person name="Gijzen M."/>
            <person name="Gordon S.G."/>
            <person name="Govers F."/>
            <person name="Grunwald N.J."/>
            <person name="Huang W."/>
            <person name="Ivors K.L."/>
            <person name="Jones R.W."/>
            <person name="Kamoun S."/>
            <person name="Krampis K."/>
            <person name="Lamour K.H."/>
            <person name="Lee M.K."/>
            <person name="McDonald W.H."/>
            <person name="Medina M."/>
            <person name="Meijer H.J."/>
            <person name="Nordberg E.K."/>
            <person name="Maclean D.J."/>
            <person name="Ospina-Giraldo M.D."/>
            <person name="Morris P.F."/>
            <person name="Phuntumart V."/>
            <person name="Putnam N.H."/>
            <person name="Rash S."/>
            <person name="Rose J.K."/>
            <person name="Sakihama Y."/>
            <person name="Salamov A.A."/>
            <person name="Savidor A."/>
            <person name="Scheuring C.F."/>
            <person name="Smith B.M."/>
            <person name="Sobral B.W."/>
            <person name="Terry A."/>
            <person name="Torto-Alalibo T.A."/>
            <person name="Win J."/>
            <person name="Xu Z."/>
            <person name="Zhang H."/>
            <person name="Grigoriev I.V."/>
            <person name="Rokhsar D.S."/>
            <person name="Boore J.L."/>
        </authorList>
    </citation>
    <scope>NUCLEOTIDE SEQUENCE [LARGE SCALE GENOMIC DNA]</scope>
    <source>
        <strain evidence="2 3">P6497</strain>
    </source>
</reference>
<protein>
    <submittedName>
        <fullName evidence="2">Uncharacterized protein</fullName>
    </submittedName>
</protein>
<dbReference type="Proteomes" id="UP000002640">
    <property type="component" value="Unassembled WGS sequence"/>
</dbReference>
<name>G4YEU0_PHYSP</name>
<feature type="compositionally biased region" description="Basic and acidic residues" evidence="1">
    <location>
        <begin position="220"/>
        <end position="233"/>
    </location>
</feature>
<dbReference type="InParanoid" id="G4YEU0"/>
<sequence length="245" mass="26806">MQQASGRSLTQSEYARSRPHALLAPVISARSLDVTTFRKHSANTPGLRSTPVAVHLSLGNVCTSHLNLAIVGQQPQQPYCYRIRIPYACSTSKLHLGNSSKRQALHQVLHHRCRPTSTMVETESLRPRPSMSKAVDRRQNLNGLRHMRPFAQSNHFTSFWPKSTIQSLHTKQPSLARTLMLTIPMSELAPPGTTPTPPVRPPAGASAAAGAATGDWSDVAMERADGNPDREVVDPADEELGDQDE</sequence>
<dbReference type="GeneID" id="20644535"/>
<feature type="compositionally biased region" description="Low complexity" evidence="1">
    <location>
        <begin position="202"/>
        <end position="214"/>
    </location>
</feature>
<feature type="compositionally biased region" description="Pro residues" evidence="1">
    <location>
        <begin position="192"/>
        <end position="201"/>
    </location>
</feature>
<evidence type="ECO:0000313" key="3">
    <source>
        <dbReference type="Proteomes" id="UP000002640"/>
    </source>
</evidence>
<dbReference type="RefSeq" id="XP_009514209.1">
    <property type="nucleotide sequence ID" value="XM_009515914.1"/>
</dbReference>
<keyword evidence="3" id="KW-1185">Reference proteome</keyword>
<feature type="region of interest" description="Disordered" evidence="1">
    <location>
        <begin position="186"/>
        <end position="245"/>
    </location>
</feature>
<organism evidence="2 3">
    <name type="scientific">Phytophthora sojae (strain P6497)</name>
    <name type="common">Soybean stem and root rot agent</name>
    <name type="synonym">Phytophthora megasperma f. sp. glycines</name>
    <dbReference type="NCBI Taxonomy" id="1094619"/>
    <lineage>
        <taxon>Eukaryota</taxon>
        <taxon>Sar</taxon>
        <taxon>Stramenopiles</taxon>
        <taxon>Oomycota</taxon>
        <taxon>Peronosporomycetes</taxon>
        <taxon>Peronosporales</taxon>
        <taxon>Peronosporaceae</taxon>
        <taxon>Phytophthora</taxon>
    </lineage>
</organism>
<evidence type="ECO:0000313" key="2">
    <source>
        <dbReference type="EMBL" id="EGZ26934.1"/>
    </source>
</evidence>
<proteinExistence type="predicted"/>
<dbReference type="EMBL" id="JH159151">
    <property type="protein sequence ID" value="EGZ26934.1"/>
    <property type="molecule type" value="Genomic_DNA"/>
</dbReference>
<gene>
    <name evidence="2" type="ORF">PHYSODRAFT_320805</name>
</gene>
<feature type="compositionally biased region" description="Acidic residues" evidence="1">
    <location>
        <begin position="234"/>
        <end position="245"/>
    </location>
</feature>
<dbReference type="KEGG" id="psoj:PHYSODRAFT_320805"/>
<dbReference type="AlphaFoldDB" id="G4YEU0"/>